<comment type="caution">
    <text evidence="1">The sequence shown here is derived from an EMBL/GenBank/DDBJ whole genome shotgun (WGS) entry which is preliminary data.</text>
</comment>
<dbReference type="InterPro" id="IPR025427">
    <property type="entry name" value="DUF4160"/>
</dbReference>
<accession>A0A1J5DXG6</accession>
<dbReference type="AlphaFoldDB" id="A0A1J5DXG6"/>
<sequence>MPEVSRFFGIVIGMYYKEEHSVPHFHAIYSGQRASFTISDLRLIEGHLPKRIVSFVLEWAFEHRNELMEDWELTRARKPLKWIEPLE</sequence>
<gene>
    <name evidence="1" type="ORF">AUJ95_08820</name>
</gene>
<reference evidence="1 2" key="1">
    <citation type="journal article" date="2016" name="Environ. Microbiol.">
        <title>Genomic resolution of a cold subsurface aquifer community provides metabolic insights for novel microbes adapted to high CO concentrations.</title>
        <authorList>
            <person name="Probst A.J."/>
            <person name="Castelle C.J."/>
            <person name="Singh A."/>
            <person name="Brown C.T."/>
            <person name="Anantharaman K."/>
            <person name="Sharon I."/>
            <person name="Hug L.A."/>
            <person name="Burstein D."/>
            <person name="Emerson J.B."/>
            <person name="Thomas B.C."/>
            <person name="Banfield J.F."/>
        </authorList>
    </citation>
    <scope>NUCLEOTIDE SEQUENCE [LARGE SCALE GENOMIC DNA]</scope>
    <source>
        <strain evidence="1">CG2_30_40_21</strain>
    </source>
</reference>
<dbReference type="STRING" id="1817895.AUJ95_08820"/>
<organism evidence="1 2">
    <name type="scientific">Candidatus Desantisbacteria bacterium CG2_30_40_21</name>
    <dbReference type="NCBI Taxonomy" id="1817895"/>
    <lineage>
        <taxon>Bacteria</taxon>
        <taxon>Candidatus Desantisiibacteriota</taxon>
    </lineage>
</organism>
<dbReference type="Proteomes" id="UP000183085">
    <property type="component" value="Unassembled WGS sequence"/>
</dbReference>
<dbReference type="Pfam" id="PF13711">
    <property type="entry name" value="DUF4160"/>
    <property type="match status" value="1"/>
</dbReference>
<name>A0A1J5DXG6_9BACT</name>
<proteinExistence type="predicted"/>
<dbReference type="EMBL" id="MNYI01000227">
    <property type="protein sequence ID" value="OIP37010.1"/>
    <property type="molecule type" value="Genomic_DNA"/>
</dbReference>
<evidence type="ECO:0000313" key="2">
    <source>
        <dbReference type="Proteomes" id="UP000183085"/>
    </source>
</evidence>
<protein>
    <recommendedName>
        <fullName evidence="3">Transcriptional regulator</fullName>
    </recommendedName>
</protein>
<evidence type="ECO:0008006" key="3">
    <source>
        <dbReference type="Google" id="ProtNLM"/>
    </source>
</evidence>
<evidence type="ECO:0000313" key="1">
    <source>
        <dbReference type="EMBL" id="OIP37010.1"/>
    </source>
</evidence>